<dbReference type="OrthoDB" id="9794225at2"/>
<dbReference type="InterPro" id="IPR044880">
    <property type="entry name" value="NCX_ion-bd_dom_sf"/>
</dbReference>
<dbReference type="InterPro" id="IPR004481">
    <property type="entry name" value="K/Na/Ca-exchanger"/>
</dbReference>
<dbReference type="PANTHER" id="PTHR10846">
    <property type="entry name" value="SODIUM/POTASSIUM/CALCIUM EXCHANGER"/>
    <property type="match status" value="1"/>
</dbReference>
<keyword evidence="3 5" id="KW-1133">Transmembrane helix</keyword>
<dbReference type="RefSeq" id="WP_110549944.1">
    <property type="nucleotide sequence ID" value="NZ_FTPR01000001.1"/>
</dbReference>
<feature type="transmembrane region" description="Helical" evidence="5">
    <location>
        <begin position="163"/>
        <end position="181"/>
    </location>
</feature>
<comment type="subcellular location">
    <subcellularLocation>
        <location evidence="1">Membrane</location>
        <topology evidence="1">Multi-pass membrane protein</topology>
    </subcellularLocation>
</comment>
<feature type="transmembrane region" description="Helical" evidence="5">
    <location>
        <begin position="286"/>
        <end position="303"/>
    </location>
</feature>
<evidence type="ECO:0000313" key="8">
    <source>
        <dbReference type="Proteomes" id="UP000186997"/>
    </source>
</evidence>
<evidence type="ECO:0000256" key="4">
    <source>
        <dbReference type="ARBA" id="ARBA00023136"/>
    </source>
</evidence>
<dbReference type="Gene3D" id="6.10.280.80">
    <property type="entry name" value="NCX, peripheral helical region"/>
    <property type="match status" value="1"/>
</dbReference>
<dbReference type="GO" id="GO:0006874">
    <property type="term" value="P:intracellular calcium ion homeostasis"/>
    <property type="evidence" value="ECO:0007669"/>
    <property type="project" value="TreeGrafter"/>
</dbReference>
<dbReference type="GO" id="GO:0008273">
    <property type="term" value="F:calcium, potassium:sodium antiporter activity"/>
    <property type="evidence" value="ECO:0007669"/>
    <property type="project" value="TreeGrafter"/>
</dbReference>
<feature type="transmembrane region" description="Helical" evidence="5">
    <location>
        <begin position="232"/>
        <end position="252"/>
    </location>
</feature>
<dbReference type="PANTHER" id="PTHR10846:SF8">
    <property type="entry name" value="INNER MEMBRANE PROTEIN YRBG"/>
    <property type="match status" value="1"/>
</dbReference>
<feature type="transmembrane region" description="Helical" evidence="5">
    <location>
        <begin position="126"/>
        <end position="143"/>
    </location>
</feature>
<feature type="transmembrane region" description="Helical" evidence="5">
    <location>
        <begin position="104"/>
        <end position="120"/>
    </location>
</feature>
<dbReference type="EMBL" id="FTPR01000001">
    <property type="protein sequence ID" value="SIT79840.1"/>
    <property type="molecule type" value="Genomic_DNA"/>
</dbReference>
<dbReference type="Proteomes" id="UP000186997">
    <property type="component" value="Unassembled WGS sequence"/>
</dbReference>
<evidence type="ECO:0000313" key="7">
    <source>
        <dbReference type="EMBL" id="SIT79840.1"/>
    </source>
</evidence>
<reference evidence="8" key="1">
    <citation type="submission" date="2017-01" db="EMBL/GenBank/DDBJ databases">
        <authorList>
            <person name="Varghese N."/>
            <person name="Submissions S."/>
        </authorList>
    </citation>
    <scope>NUCLEOTIDE SEQUENCE [LARGE SCALE GENOMIC DNA]</scope>
    <source>
        <strain evidence="8">DSM 29591</strain>
    </source>
</reference>
<dbReference type="Gene3D" id="1.20.1420.30">
    <property type="entry name" value="NCX, central ion-binding region"/>
    <property type="match status" value="1"/>
</dbReference>
<dbReference type="GO" id="GO:0005886">
    <property type="term" value="C:plasma membrane"/>
    <property type="evidence" value="ECO:0007669"/>
    <property type="project" value="TreeGrafter"/>
</dbReference>
<evidence type="ECO:0000256" key="5">
    <source>
        <dbReference type="SAM" id="Phobius"/>
    </source>
</evidence>
<dbReference type="GO" id="GO:0005262">
    <property type="term" value="F:calcium channel activity"/>
    <property type="evidence" value="ECO:0007669"/>
    <property type="project" value="TreeGrafter"/>
</dbReference>
<sequence>MLTYLILVFGLTALFLGGDMLVKGASGLALRFGLSPMVIGLTVVGFGTSAPELLVSLEAALGGQSGIAIGNVLGSNIANTLLILGLAAVLAPIVVNFRTVRRDLGWMVAATLVLPLVLWSGDMGRIEGLVLVAGLVVFLVASLQNGGHIPDDITPTGSLWRSLVLTLGGLVALMVGAHYLVQSATIIARDFGVSEAMIGLSIVAIGTSLPELATTITAVIRGQRDIAIGNVIGSNIFNILGILGLTALVTPIPVAARFMAIDIPFLFGLTAVTVGLLWLTGRLGRITGIIMLLAYAAYLFLTANL</sequence>
<evidence type="ECO:0000256" key="2">
    <source>
        <dbReference type="ARBA" id="ARBA00022692"/>
    </source>
</evidence>
<dbReference type="Pfam" id="PF01699">
    <property type="entry name" value="Na_Ca_ex"/>
    <property type="match status" value="2"/>
</dbReference>
<accession>A0A1R3WNV4</accession>
<organism evidence="7 8">
    <name type="scientific">Yoonia rosea</name>
    <dbReference type="NCBI Taxonomy" id="287098"/>
    <lineage>
        <taxon>Bacteria</taxon>
        <taxon>Pseudomonadati</taxon>
        <taxon>Pseudomonadota</taxon>
        <taxon>Alphaproteobacteria</taxon>
        <taxon>Rhodobacterales</taxon>
        <taxon>Paracoccaceae</taxon>
        <taxon>Yoonia</taxon>
    </lineage>
</organism>
<feature type="domain" description="Sodium/calcium exchanger membrane region" evidence="6">
    <location>
        <begin position="4"/>
        <end position="143"/>
    </location>
</feature>
<evidence type="ECO:0000256" key="1">
    <source>
        <dbReference type="ARBA" id="ARBA00004141"/>
    </source>
</evidence>
<name>A0A1R3WNV4_9RHOB</name>
<keyword evidence="8" id="KW-1185">Reference proteome</keyword>
<evidence type="ECO:0000256" key="3">
    <source>
        <dbReference type="ARBA" id="ARBA00022989"/>
    </source>
</evidence>
<dbReference type="NCBIfam" id="TIGR00367">
    <property type="entry name" value="calcium/sodium antiporter"/>
    <property type="match status" value="1"/>
</dbReference>
<keyword evidence="2 5" id="KW-0812">Transmembrane</keyword>
<keyword evidence="4 5" id="KW-0472">Membrane</keyword>
<gene>
    <name evidence="7" type="ORF">SAMN05421665_1013</name>
</gene>
<protein>
    <submittedName>
        <fullName evidence="7">Cation:H+ antiporter</fullName>
    </submittedName>
</protein>
<feature type="domain" description="Sodium/calcium exchanger membrane region" evidence="6">
    <location>
        <begin position="162"/>
        <end position="301"/>
    </location>
</feature>
<feature type="transmembrane region" description="Helical" evidence="5">
    <location>
        <begin position="258"/>
        <end position="279"/>
    </location>
</feature>
<evidence type="ECO:0000259" key="6">
    <source>
        <dbReference type="Pfam" id="PF01699"/>
    </source>
</evidence>
<proteinExistence type="predicted"/>
<dbReference type="AlphaFoldDB" id="A0A1R3WNV4"/>
<feature type="transmembrane region" description="Helical" evidence="5">
    <location>
        <begin position="77"/>
        <end position="97"/>
    </location>
</feature>
<dbReference type="InterPro" id="IPR004837">
    <property type="entry name" value="NaCa_Exmemb"/>
</dbReference>
<dbReference type="STRING" id="287098.SAMN05421665_1013"/>